<protein>
    <recommendedName>
        <fullName evidence="3">FIST domain-containing protein</fullName>
    </recommendedName>
</protein>
<proteinExistence type="predicted"/>
<evidence type="ECO:0000313" key="1">
    <source>
        <dbReference type="EMBL" id="GAA0770456.1"/>
    </source>
</evidence>
<dbReference type="Proteomes" id="UP001500279">
    <property type="component" value="Unassembled WGS sequence"/>
</dbReference>
<comment type="caution">
    <text evidence="1">The sequence shown here is derived from an EMBL/GenBank/DDBJ whole genome shotgun (WGS) entry which is preliminary data.</text>
</comment>
<sequence>MLQHGFLDGMETIATLSTTAVQSSDVQANVQALAAYAAAHPELSCVIFGTGAQTAQCYRDLAALPGVTLLFSESVTRGALRLLSWLVPSHCGLLQLDEVRLAWPLFDKLMDASMAGLYLFERALLPEVIAQARAASSTLHYGLGLQQQPAHVAYLVDGDNEEVASGIVQIVSVGTAITGLQLLHGTPA</sequence>
<evidence type="ECO:0000313" key="2">
    <source>
        <dbReference type="Proteomes" id="UP001500279"/>
    </source>
</evidence>
<keyword evidence="2" id="KW-1185">Reference proteome</keyword>
<dbReference type="EMBL" id="BAAAEW010000051">
    <property type="protein sequence ID" value="GAA0770456.1"/>
    <property type="molecule type" value="Genomic_DNA"/>
</dbReference>
<gene>
    <name evidence="1" type="ORF">GCM10009107_62200</name>
</gene>
<accession>A0ABN1KLH6</accession>
<dbReference type="RefSeq" id="WP_170200784.1">
    <property type="nucleotide sequence ID" value="NZ_BAAAEW010000051.1"/>
</dbReference>
<name>A0ABN1KLH6_9BURK</name>
<organism evidence="1 2">
    <name type="scientific">Ideonella azotifigens</name>
    <dbReference type="NCBI Taxonomy" id="513160"/>
    <lineage>
        <taxon>Bacteria</taxon>
        <taxon>Pseudomonadati</taxon>
        <taxon>Pseudomonadota</taxon>
        <taxon>Betaproteobacteria</taxon>
        <taxon>Burkholderiales</taxon>
        <taxon>Sphaerotilaceae</taxon>
        <taxon>Ideonella</taxon>
    </lineage>
</organism>
<evidence type="ECO:0008006" key="3">
    <source>
        <dbReference type="Google" id="ProtNLM"/>
    </source>
</evidence>
<reference evidence="1 2" key="1">
    <citation type="journal article" date="2019" name="Int. J. Syst. Evol. Microbiol.">
        <title>The Global Catalogue of Microorganisms (GCM) 10K type strain sequencing project: providing services to taxonomists for standard genome sequencing and annotation.</title>
        <authorList>
            <consortium name="The Broad Institute Genomics Platform"/>
            <consortium name="The Broad Institute Genome Sequencing Center for Infectious Disease"/>
            <person name="Wu L."/>
            <person name="Ma J."/>
        </authorList>
    </citation>
    <scope>NUCLEOTIDE SEQUENCE [LARGE SCALE GENOMIC DNA]</scope>
    <source>
        <strain evidence="1 2">JCM 15503</strain>
    </source>
</reference>